<dbReference type="PROSITE" id="PS51160">
    <property type="entry name" value="ACYLPHOSPHATASE_3"/>
    <property type="match status" value="1"/>
</dbReference>
<keyword evidence="9" id="KW-1185">Reference proteome</keyword>
<dbReference type="PROSITE" id="PS00150">
    <property type="entry name" value="ACYLPHOSPHATASE_1"/>
    <property type="match status" value="1"/>
</dbReference>
<dbReference type="EMBL" id="PGGM01000013">
    <property type="protein sequence ID" value="PSH61234.1"/>
    <property type="molecule type" value="Genomic_DNA"/>
</dbReference>
<dbReference type="PRINTS" id="PR00112">
    <property type="entry name" value="ACYLPHPHTASE"/>
</dbReference>
<feature type="domain" description="Acylphosphatase-like" evidence="7">
    <location>
        <begin position="7"/>
        <end position="94"/>
    </location>
</feature>
<dbReference type="NCBIfam" id="NF010999">
    <property type="entry name" value="PRK14425.1"/>
    <property type="match status" value="1"/>
</dbReference>
<evidence type="ECO:0000313" key="9">
    <source>
        <dbReference type="Proteomes" id="UP000241764"/>
    </source>
</evidence>
<dbReference type="PANTHER" id="PTHR47268">
    <property type="entry name" value="ACYLPHOSPHATASE"/>
    <property type="match status" value="1"/>
</dbReference>
<dbReference type="InterPro" id="IPR017968">
    <property type="entry name" value="Acylphosphatase_CS"/>
</dbReference>
<feature type="active site" evidence="4">
    <location>
        <position position="22"/>
    </location>
</feature>
<evidence type="ECO:0000313" key="8">
    <source>
        <dbReference type="EMBL" id="PSH61234.1"/>
    </source>
</evidence>
<evidence type="ECO:0000256" key="2">
    <source>
        <dbReference type="ARBA" id="ARBA00012150"/>
    </source>
</evidence>
<sequence length="95" mass="10433">MEAKEQAMLVRIHGRVQGVSFRVWTRMEAEKLGLGGWVRNEDDGTVRALIAGPEPAISKMLERFWQGPPGASVANVTFENVDVSEGTGTFRITTS</sequence>
<dbReference type="EC" id="3.6.1.7" evidence="2 4"/>
<comment type="caution">
    <text evidence="8">The sequence shown here is derived from an EMBL/GenBank/DDBJ whole genome shotgun (WGS) entry which is preliminary data.</text>
</comment>
<evidence type="ECO:0000256" key="4">
    <source>
        <dbReference type="PROSITE-ProRule" id="PRU00520"/>
    </source>
</evidence>
<dbReference type="Gene3D" id="3.30.70.100">
    <property type="match status" value="1"/>
</dbReference>
<dbReference type="InterPro" id="IPR001792">
    <property type="entry name" value="Acylphosphatase-like_dom"/>
</dbReference>
<accession>A0A2P7B422</accession>
<proteinExistence type="inferred from homology"/>
<dbReference type="InterPro" id="IPR020456">
    <property type="entry name" value="Acylphosphatase"/>
</dbReference>
<dbReference type="RefSeq" id="WP_106666356.1">
    <property type="nucleotide sequence ID" value="NZ_PGGM01000013.1"/>
</dbReference>
<evidence type="ECO:0000256" key="5">
    <source>
        <dbReference type="RuleBase" id="RU000553"/>
    </source>
</evidence>
<evidence type="ECO:0000259" key="7">
    <source>
        <dbReference type="PROSITE" id="PS51160"/>
    </source>
</evidence>
<dbReference type="GO" id="GO:0003998">
    <property type="term" value="F:acylphosphatase activity"/>
    <property type="evidence" value="ECO:0007669"/>
    <property type="project" value="UniProtKB-EC"/>
</dbReference>
<name>A0A2P7B422_9HYPH</name>
<dbReference type="AlphaFoldDB" id="A0A2P7B422"/>
<dbReference type="Proteomes" id="UP000241764">
    <property type="component" value="Unassembled WGS sequence"/>
</dbReference>
<reference evidence="9" key="1">
    <citation type="submission" date="2017-11" db="EMBL/GenBank/DDBJ databases">
        <authorList>
            <person name="Kuznetsova I."/>
            <person name="Sazanova A."/>
            <person name="Chirak E."/>
            <person name="Safronova V."/>
            <person name="Willems A."/>
        </authorList>
    </citation>
    <scope>NUCLEOTIDE SEQUENCE [LARGE SCALE GENOMIC DNA]</scope>
    <source>
        <strain evidence="9">CCBAU 03422</strain>
    </source>
</reference>
<evidence type="ECO:0000256" key="3">
    <source>
        <dbReference type="ARBA" id="ARBA00047645"/>
    </source>
</evidence>
<dbReference type="InterPro" id="IPR036046">
    <property type="entry name" value="Acylphosphatase-like_dom_sf"/>
</dbReference>
<keyword evidence="4 5" id="KW-0378">Hydrolase</keyword>
<organism evidence="8 9">
    <name type="scientific">Phyllobacterium sophorae</name>
    <dbReference type="NCBI Taxonomy" id="1520277"/>
    <lineage>
        <taxon>Bacteria</taxon>
        <taxon>Pseudomonadati</taxon>
        <taxon>Pseudomonadota</taxon>
        <taxon>Alphaproteobacteria</taxon>
        <taxon>Hyphomicrobiales</taxon>
        <taxon>Phyllobacteriaceae</taxon>
        <taxon>Phyllobacterium</taxon>
    </lineage>
</organism>
<evidence type="ECO:0000256" key="1">
    <source>
        <dbReference type="ARBA" id="ARBA00005614"/>
    </source>
</evidence>
<dbReference type="PROSITE" id="PS00151">
    <property type="entry name" value="ACYLPHOSPHATASE_2"/>
    <property type="match status" value="1"/>
</dbReference>
<dbReference type="PANTHER" id="PTHR47268:SF4">
    <property type="entry name" value="ACYLPHOSPHATASE"/>
    <property type="match status" value="1"/>
</dbReference>
<protein>
    <recommendedName>
        <fullName evidence="2 4">Acylphosphatase</fullName>
        <ecNumber evidence="2 4">3.6.1.7</ecNumber>
    </recommendedName>
</protein>
<dbReference type="Pfam" id="PF00708">
    <property type="entry name" value="Acylphosphatase"/>
    <property type="match status" value="1"/>
</dbReference>
<gene>
    <name evidence="8" type="ORF">CU103_22920</name>
</gene>
<comment type="similarity">
    <text evidence="1 6">Belongs to the acylphosphatase family.</text>
</comment>
<dbReference type="OrthoDB" id="5295388at2"/>
<evidence type="ECO:0000256" key="6">
    <source>
        <dbReference type="RuleBase" id="RU004168"/>
    </source>
</evidence>
<comment type="catalytic activity">
    <reaction evidence="3 4 5">
        <text>an acyl phosphate + H2O = a carboxylate + phosphate + H(+)</text>
        <dbReference type="Rhea" id="RHEA:14965"/>
        <dbReference type="ChEBI" id="CHEBI:15377"/>
        <dbReference type="ChEBI" id="CHEBI:15378"/>
        <dbReference type="ChEBI" id="CHEBI:29067"/>
        <dbReference type="ChEBI" id="CHEBI:43474"/>
        <dbReference type="ChEBI" id="CHEBI:59918"/>
        <dbReference type="EC" id="3.6.1.7"/>
    </reaction>
</comment>
<dbReference type="SUPFAM" id="SSF54975">
    <property type="entry name" value="Acylphosphatase/BLUF domain-like"/>
    <property type="match status" value="1"/>
</dbReference>
<feature type="active site" evidence="4">
    <location>
        <position position="40"/>
    </location>
</feature>